<proteinExistence type="inferred from homology"/>
<dbReference type="OrthoDB" id="9812008at2"/>
<dbReference type="GO" id="GO:0003735">
    <property type="term" value="F:structural constituent of ribosome"/>
    <property type="evidence" value="ECO:0007669"/>
    <property type="project" value="InterPro"/>
</dbReference>
<keyword evidence="3 6" id="KW-0694">RNA-binding</keyword>
<evidence type="ECO:0000256" key="5">
    <source>
        <dbReference type="ARBA" id="ARBA00023274"/>
    </source>
</evidence>
<comment type="similarity">
    <text evidence="1 6 7">Belongs to the bacterial ribosomal protein bS18 family.</text>
</comment>
<evidence type="ECO:0000256" key="7">
    <source>
        <dbReference type="RuleBase" id="RU003910"/>
    </source>
</evidence>
<evidence type="ECO:0000256" key="2">
    <source>
        <dbReference type="ARBA" id="ARBA00022730"/>
    </source>
</evidence>
<evidence type="ECO:0000313" key="8">
    <source>
        <dbReference type="EMBL" id="KMO79526.1"/>
    </source>
</evidence>
<dbReference type="AlphaFoldDB" id="A0A0J6Z4L5"/>
<comment type="caution">
    <text evidence="8">The sequence shown here is derived from an EMBL/GenBank/DDBJ whole genome shotgun (WGS) entry which is preliminary data.</text>
</comment>
<dbReference type="Pfam" id="PF01084">
    <property type="entry name" value="Ribosomal_S18"/>
    <property type="match status" value="1"/>
</dbReference>
<dbReference type="SUPFAM" id="SSF46911">
    <property type="entry name" value="Ribosomal protein S18"/>
    <property type="match status" value="1"/>
</dbReference>
<reference evidence="8 9" key="1">
    <citation type="journal article" date="2015" name="Genome Biol. Evol.">
        <title>Characterization of Three Mycobacterium spp. with Potential Use in Bioremediation by Genome Sequencing and Comparative Genomics.</title>
        <authorList>
            <person name="Das S."/>
            <person name="Pettersson B.M."/>
            <person name="Behra P.R."/>
            <person name="Ramesh M."/>
            <person name="Dasgupta S."/>
            <person name="Bhattacharya A."/>
            <person name="Kirsebom L.A."/>
        </authorList>
    </citation>
    <scope>NUCLEOTIDE SEQUENCE [LARGE SCALE GENOMIC DNA]</scope>
    <source>
        <strain evidence="8 9">DSM 44075</strain>
    </source>
</reference>
<dbReference type="Proteomes" id="UP000036313">
    <property type="component" value="Unassembled WGS sequence"/>
</dbReference>
<dbReference type="RefSeq" id="WP_110798001.1">
    <property type="nucleotide sequence ID" value="NZ_CALTXN010000010.1"/>
</dbReference>
<dbReference type="GO" id="GO:0022627">
    <property type="term" value="C:cytosolic small ribosomal subunit"/>
    <property type="evidence" value="ECO:0007669"/>
    <property type="project" value="TreeGrafter"/>
</dbReference>
<evidence type="ECO:0000313" key="9">
    <source>
        <dbReference type="Proteomes" id="UP000036313"/>
    </source>
</evidence>
<dbReference type="InterPro" id="IPR036870">
    <property type="entry name" value="Ribosomal_bS18_sf"/>
</dbReference>
<name>A0A0J6Z4L5_9MYCO</name>
<comment type="function">
    <text evidence="6">Binds as a heterodimer with protein bS6 to the central domain of the 16S rRNA, where it helps stabilize the platform of the 30S subunit.</text>
</comment>
<dbReference type="PRINTS" id="PR00974">
    <property type="entry name" value="RIBOSOMALS18"/>
</dbReference>
<evidence type="ECO:0000256" key="6">
    <source>
        <dbReference type="HAMAP-Rule" id="MF_00270"/>
    </source>
</evidence>
<evidence type="ECO:0000256" key="1">
    <source>
        <dbReference type="ARBA" id="ARBA00005589"/>
    </source>
</evidence>
<comment type="subunit">
    <text evidence="6">Part of the 30S ribosomal subunit. Forms a tight heterodimer with protein bS6.</text>
</comment>
<dbReference type="InterPro" id="IPR001648">
    <property type="entry name" value="Ribosomal_bS18"/>
</dbReference>
<accession>A0A0J6Z4L5</accession>
<dbReference type="PANTHER" id="PTHR13479:SF40">
    <property type="entry name" value="SMALL RIBOSOMAL SUBUNIT PROTEIN BS18M"/>
    <property type="match status" value="1"/>
</dbReference>
<protein>
    <recommendedName>
        <fullName evidence="6">Small ribosomal subunit protein bS18</fullName>
    </recommendedName>
</protein>
<dbReference type="NCBIfam" id="TIGR00165">
    <property type="entry name" value="S18"/>
    <property type="match status" value="1"/>
</dbReference>
<dbReference type="Gene3D" id="4.10.640.10">
    <property type="entry name" value="Ribosomal protein S18"/>
    <property type="match status" value="1"/>
</dbReference>
<evidence type="ECO:0000256" key="3">
    <source>
        <dbReference type="ARBA" id="ARBA00022884"/>
    </source>
</evidence>
<organism evidence="8 9">
    <name type="scientific">Mycolicibacterium obuense</name>
    <dbReference type="NCBI Taxonomy" id="1807"/>
    <lineage>
        <taxon>Bacteria</taxon>
        <taxon>Bacillati</taxon>
        <taxon>Actinomycetota</taxon>
        <taxon>Actinomycetes</taxon>
        <taxon>Mycobacteriales</taxon>
        <taxon>Mycobacteriaceae</taxon>
        <taxon>Mycolicibacterium</taxon>
    </lineage>
</organism>
<keyword evidence="2 6" id="KW-0699">rRNA-binding</keyword>
<dbReference type="PATRIC" id="fig|1807.14.peg.1339"/>
<gene>
    <name evidence="8" type="primary">rpsR1_1</name>
    <name evidence="6" type="synonym">rpsR</name>
    <name evidence="8" type="ORF">MOBUDSM44075_01328</name>
</gene>
<sequence length="79" mass="8997">MKRSRRVLEPAKKRRNLLSSLGIEAVDYKDTATLRQFLSERGKIRSRSVTGVTVQQQKQVATAIKNAREMALLPYPGQR</sequence>
<keyword evidence="5 6" id="KW-0687">Ribonucleoprotein</keyword>
<dbReference type="GO" id="GO:0006412">
    <property type="term" value="P:translation"/>
    <property type="evidence" value="ECO:0007669"/>
    <property type="project" value="UniProtKB-UniRule"/>
</dbReference>
<dbReference type="GO" id="GO:0070181">
    <property type="term" value="F:small ribosomal subunit rRNA binding"/>
    <property type="evidence" value="ECO:0007669"/>
    <property type="project" value="TreeGrafter"/>
</dbReference>
<dbReference type="FunFam" id="4.10.640.10:FF:000016">
    <property type="entry name" value="30S ribosomal protein S18"/>
    <property type="match status" value="1"/>
</dbReference>
<evidence type="ECO:0000256" key="4">
    <source>
        <dbReference type="ARBA" id="ARBA00022980"/>
    </source>
</evidence>
<dbReference type="PANTHER" id="PTHR13479">
    <property type="entry name" value="30S RIBOSOMAL PROTEIN S18"/>
    <property type="match status" value="1"/>
</dbReference>
<keyword evidence="4 6" id="KW-0689">Ribosomal protein</keyword>
<dbReference type="EMBL" id="JYNU01000007">
    <property type="protein sequence ID" value="KMO79526.1"/>
    <property type="molecule type" value="Genomic_DNA"/>
</dbReference>
<dbReference type="HAMAP" id="MF_00270">
    <property type="entry name" value="Ribosomal_bS18"/>
    <property type="match status" value="1"/>
</dbReference>